<dbReference type="EMBL" id="JAVDWR010000001">
    <property type="protein sequence ID" value="MDR7119291.1"/>
    <property type="molecule type" value="Genomic_DNA"/>
</dbReference>
<gene>
    <name evidence="3" type="ORF">J2W69_000206</name>
</gene>
<dbReference type="RefSeq" id="WP_310273701.1">
    <property type="nucleotide sequence ID" value="NZ_JAVDWR010000001.1"/>
</dbReference>
<keyword evidence="2" id="KW-1133">Transmembrane helix</keyword>
<keyword evidence="2" id="KW-0812">Transmembrane</keyword>
<proteinExistence type="predicted"/>
<reference evidence="3 4" key="1">
    <citation type="submission" date="2023-07" db="EMBL/GenBank/DDBJ databases">
        <title>Sorghum-associated microbial communities from plants grown in Nebraska, USA.</title>
        <authorList>
            <person name="Schachtman D."/>
        </authorList>
    </citation>
    <scope>NUCLEOTIDE SEQUENCE [LARGE SCALE GENOMIC DNA]</scope>
    <source>
        <strain evidence="3 4">4138</strain>
    </source>
</reference>
<keyword evidence="4" id="KW-1185">Reference proteome</keyword>
<dbReference type="PANTHER" id="PTHR32309:SF13">
    <property type="entry name" value="FERRIC ENTEROBACTIN TRANSPORT PROTEIN FEPE"/>
    <property type="match status" value="1"/>
</dbReference>
<dbReference type="Proteomes" id="UP001257909">
    <property type="component" value="Unassembled WGS sequence"/>
</dbReference>
<dbReference type="InterPro" id="IPR050445">
    <property type="entry name" value="Bact_polysacc_biosynth/exp"/>
</dbReference>
<protein>
    <submittedName>
        <fullName evidence="3">Capsular polysaccharide transport system permease protein</fullName>
    </submittedName>
</protein>
<sequence>MNRFKSQPHWVLCFIAIVFTLVYWTLLATDRYVSSAHIVLQSPEISPAGMNLSSLLSGTQGSGDLLLLKDHLESVDMLKKLQDKLNIRAHYANTDIDWFSRLSHENTELENLHHYMKNRVDIVFDDYAAVLRVRVQAYSPDMAQQIAQTLLDEGEKHMNFMGQRLAEEQVAFIENQVSTLEKRLFAARDELLSFQNREGLVSPTGTVEAIFAIVSQLEGQLALLQARKKSASSYQSASSPEIVRINSEILALQQQISQEKKKMATEGGTALNQVSSVFQTLELKARFALDLYSNALLTLESTRVEAARKLKQVSVLQYPTKPEYSTEPNRSYNIVVFILLAIFIAAIAHLTRAIIRDHRD</sequence>
<feature type="coiled-coil region" evidence="1">
    <location>
        <begin position="163"/>
        <end position="190"/>
    </location>
</feature>
<evidence type="ECO:0000313" key="3">
    <source>
        <dbReference type="EMBL" id="MDR7119291.1"/>
    </source>
</evidence>
<comment type="caution">
    <text evidence="3">The sequence shown here is derived from an EMBL/GenBank/DDBJ whole genome shotgun (WGS) entry which is preliminary data.</text>
</comment>
<evidence type="ECO:0000256" key="1">
    <source>
        <dbReference type="SAM" id="Coils"/>
    </source>
</evidence>
<dbReference type="PANTHER" id="PTHR32309">
    <property type="entry name" value="TYROSINE-PROTEIN KINASE"/>
    <property type="match status" value="1"/>
</dbReference>
<accession>A0ABU1VU97</accession>
<keyword evidence="1" id="KW-0175">Coiled coil</keyword>
<name>A0ABU1VU97_9GAMM</name>
<evidence type="ECO:0000313" key="4">
    <source>
        <dbReference type="Proteomes" id="UP001257909"/>
    </source>
</evidence>
<organism evidence="3 4">
    <name type="scientific">Rheinheimera soli</name>
    <dbReference type="NCBI Taxonomy" id="443616"/>
    <lineage>
        <taxon>Bacteria</taxon>
        <taxon>Pseudomonadati</taxon>
        <taxon>Pseudomonadota</taxon>
        <taxon>Gammaproteobacteria</taxon>
        <taxon>Chromatiales</taxon>
        <taxon>Chromatiaceae</taxon>
        <taxon>Rheinheimera</taxon>
    </lineage>
</organism>
<evidence type="ECO:0000256" key="2">
    <source>
        <dbReference type="SAM" id="Phobius"/>
    </source>
</evidence>
<feature type="transmembrane region" description="Helical" evidence="2">
    <location>
        <begin position="334"/>
        <end position="355"/>
    </location>
</feature>
<keyword evidence="2" id="KW-0472">Membrane</keyword>